<dbReference type="PANTHER" id="PTHR43434">
    <property type="entry name" value="PHOSPHOGLYCOLATE PHOSPHATASE"/>
    <property type="match status" value="1"/>
</dbReference>
<dbReference type="Pfam" id="PF13419">
    <property type="entry name" value="HAD_2"/>
    <property type="match status" value="1"/>
</dbReference>
<dbReference type="EMBL" id="JARHUD010000007">
    <property type="protein sequence ID" value="MDF2096772.1"/>
    <property type="molecule type" value="Genomic_DNA"/>
</dbReference>
<dbReference type="InterPro" id="IPR036412">
    <property type="entry name" value="HAD-like_sf"/>
</dbReference>
<dbReference type="InterPro" id="IPR050155">
    <property type="entry name" value="HAD-like_hydrolase_sf"/>
</dbReference>
<dbReference type="SFLD" id="SFLDG01135">
    <property type="entry name" value="C1.5.6:_HAD__Beta-PGM__Phospha"/>
    <property type="match status" value="1"/>
</dbReference>
<reference evidence="1 2" key="1">
    <citation type="submission" date="2023-03" db="EMBL/GenBank/DDBJ databases">
        <title>Fodinicurvata sp. CAU 1616 isolated from sea sendiment.</title>
        <authorList>
            <person name="Kim W."/>
        </authorList>
    </citation>
    <scope>NUCLEOTIDE SEQUENCE [LARGE SCALE GENOMIC DNA]</scope>
    <source>
        <strain evidence="1 2">CAU 1616</strain>
    </source>
</reference>
<dbReference type="Proteomes" id="UP001215503">
    <property type="component" value="Unassembled WGS sequence"/>
</dbReference>
<protein>
    <submittedName>
        <fullName evidence="1">HAD-IA family hydrolase</fullName>
    </submittedName>
</protein>
<accession>A0ABT5YPG3</accession>
<dbReference type="PANTHER" id="PTHR43434:SF24">
    <property type="entry name" value="HYDROLASE-RELATED"/>
    <property type="match status" value="1"/>
</dbReference>
<dbReference type="InterPro" id="IPR041492">
    <property type="entry name" value="HAD_2"/>
</dbReference>
<keyword evidence="1" id="KW-0378">Hydrolase</keyword>
<dbReference type="NCBIfam" id="TIGR01549">
    <property type="entry name" value="HAD-SF-IA-v1"/>
    <property type="match status" value="1"/>
</dbReference>
<dbReference type="RefSeq" id="WP_275823531.1">
    <property type="nucleotide sequence ID" value="NZ_JARHUD010000007.1"/>
</dbReference>
<evidence type="ECO:0000313" key="1">
    <source>
        <dbReference type="EMBL" id="MDF2096772.1"/>
    </source>
</evidence>
<gene>
    <name evidence="1" type="ORF">P2G67_12375</name>
</gene>
<sequence length="233" mass="25253">MSNAASKGRLSFKLILFDFDGTLVDSQANIHRCMAQAFATEGLPPPTLAEVRRVVGLSLELAVGKLLGEALQSRTAPVTSAYREAFFAWRQHPDYCEELFPGARETLLQLDQPDVCLGIATGKNLRGLHAALEKHALSDRFITLQTPEHSPSKPHPGMVLRALAETGFQPQDAVLIGDTTYDIEMACNARISSLGVGWGYHAPEELRAAGARGIVEDFTRLPDALAGLQETST</sequence>
<dbReference type="GO" id="GO:0016787">
    <property type="term" value="F:hydrolase activity"/>
    <property type="evidence" value="ECO:0007669"/>
    <property type="project" value="UniProtKB-KW"/>
</dbReference>
<evidence type="ECO:0000313" key="2">
    <source>
        <dbReference type="Proteomes" id="UP001215503"/>
    </source>
</evidence>
<proteinExistence type="predicted"/>
<comment type="caution">
    <text evidence="1">The sequence shown here is derived from an EMBL/GenBank/DDBJ whole genome shotgun (WGS) entry which is preliminary data.</text>
</comment>
<dbReference type="InterPro" id="IPR023198">
    <property type="entry name" value="PGP-like_dom2"/>
</dbReference>
<dbReference type="SFLD" id="SFLDS00003">
    <property type="entry name" value="Haloacid_Dehalogenase"/>
    <property type="match status" value="1"/>
</dbReference>
<name>A0ABT5YPG3_9PROT</name>
<organism evidence="1 2">
    <name type="scientific">Aquibaculum arenosum</name>
    <dbReference type="NCBI Taxonomy" id="3032591"/>
    <lineage>
        <taxon>Bacteria</taxon>
        <taxon>Pseudomonadati</taxon>
        <taxon>Pseudomonadota</taxon>
        <taxon>Alphaproteobacteria</taxon>
        <taxon>Rhodospirillales</taxon>
        <taxon>Rhodovibrionaceae</taxon>
        <taxon>Aquibaculum</taxon>
    </lineage>
</organism>
<keyword evidence="2" id="KW-1185">Reference proteome</keyword>
<dbReference type="Gene3D" id="3.40.50.1000">
    <property type="entry name" value="HAD superfamily/HAD-like"/>
    <property type="match status" value="1"/>
</dbReference>
<dbReference type="InterPro" id="IPR023214">
    <property type="entry name" value="HAD_sf"/>
</dbReference>
<dbReference type="SUPFAM" id="SSF56784">
    <property type="entry name" value="HAD-like"/>
    <property type="match status" value="1"/>
</dbReference>
<dbReference type="SFLD" id="SFLDG01129">
    <property type="entry name" value="C1.5:_HAD__Beta-PGM__Phosphata"/>
    <property type="match status" value="1"/>
</dbReference>
<dbReference type="InterPro" id="IPR006439">
    <property type="entry name" value="HAD-SF_hydro_IA"/>
</dbReference>
<dbReference type="Gene3D" id="1.10.150.240">
    <property type="entry name" value="Putative phosphatase, domain 2"/>
    <property type="match status" value="1"/>
</dbReference>